<evidence type="ECO:0000313" key="2">
    <source>
        <dbReference type="Proteomes" id="UP000403266"/>
    </source>
</evidence>
<dbReference type="Proteomes" id="UP000403266">
    <property type="component" value="Unassembled WGS sequence"/>
</dbReference>
<keyword evidence="2" id="KW-1185">Reference proteome</keyword>
<proteinExistence type="predicted"/>
<sequence length="89" mass="9707">MPATHLRLVAVDGAQIAPAPRCRVRDAARREEREIMMAIIREHLGHITHSIGRIQALAGELEANLGISLPDCTPWPRRDALSVPPDASA</sequence>
<dbReference type="AlphaFoldDB" id="A0A5N7MPX0"/>
<comment type="caution">
    <text evidence="1">The sequence shown here is derived from an EMBL/GenBank/DDBJ whole genome shotgun (WGS) entry which is preliminary data.</text>
</comment>
<dbReference type="EMBL" id="VOSK01000189">
    <property type="protein sequence ID" value="MPR28993.1"/>
    <property type="molecule type" value="Genomic_DNA"/>
</dbReference>
<accession>A0A5N7MPX0</accession>
<gene>
    <name evidence="1" type="ORF">FS320_28705</name>
</gene>
<dbReference type="OrthoDB" id="8020440at2"/>
<dbReference type="RefSeq" id="WP_152715686.1">
    <property type="nucleotide sequence ID" value="NZ_VOSJ01000192.1"/>
</dbReference>
<evidence type="ECO:0000313" key="1">
    <source>
        <dbReference type="EMBL" id="MPR28993.1"/>
    </source>
</evidence>
<reference evidence="1 2" key="1">
    <citation type="journal article" date="2019" name="Syst. Appl. Microbiol.">
        <title>Microvirga tunisiensis sp. nov., a root nodule symbiotic bacterium isolated from Lupinus micranthus and L. luteus grown in Northern Tunisia.</title>
        <authorList>
            <person name="Msaddak A."/>
            <person name="Rejili M."/>
            <person name="Duran D."/>
            <person name="Mars M."/>
            <person name="Palacios J.M."/>
            <person name="Ruiz-Argueso T."/>
            <person name="Rey L."/>
            <person name="Imperial J."/>
        </authorList>
    </citation>
    <scope>NUCLEOTIDE SEQUENCE [LARGE SCALE GENOMIC DNA]</scope>
    <source>
        <strain evidence="1 2">Lmie10</strain>
    </source>
</reference>
<protein>
    <submittedName>
        <fullName evidence="1">Uncharacterized protein</fullName>
    </submittedName>
</protein>
<name>A0A5N7MPX0_9HYPH</name>
<organism evidence="1 2">
    <name type="scientific">Microvirga tunisiensis</name>
    <dbReference type="NCBI Taxonomy" id="2108360"/>
    <lineage>
        <taxon>Bacteria</taxon>
        <taxon>Pseudomonadati</taxon>
        <taxon>Pseudomonadota</taxon>
        <taxon>Alphaproteobacteria</taxon>
        <taxon>Hyphomicrobiales</taxon>
        <taxon>Methylobacteriaceae</taxon>
        <taxon>Microvirga</taxon>
    </lineage>
</organism>